<dbReference type="SUPFAM" id="SSF63825">
    <property type="entry name" value="YWTD domain"/>
    <property type="match status" value="1"/>
</dbReference>
<evidence type="ECO:0000256" key="1">
    <source>
        <dbReference type="SAM" id="SignalP"/>
    </source>
</evidence>
<proteinExistence type="predicted"/>
<keyword evidence="1" id="KW-0732">Signal</keyword>
<evidence type="ECO:0000313" key="2">
    <source>
        <dbReference type="EMBL" id="PZF73669.1"/>
    </source>
</evidence>
<dbReference type="RefSeq" id="WP_110998119.1">
    <property type="nucleotide sequence ID" value="NZ_QKTW01000010.1"/>
</dbReference>
<sequence length="271" mass="31151">MKYMQRYLLPFLFFVFAFAGKSTAADSLHVIKSIPMKGKLLTADELGNVYVVRAGNNLIRFTDAGDSSAFYRVIFNGNIEAIDATNPLRLILYYPDYSKVEILDRMLALKNEINLTQMGLTHPPVVANSADGNLWVYDQFNARLRKIDDQLQEIASSNDLRQQVGVVPQPVFMVEKERKLYICDTTEGIMVFDQYASYINTLSIPNVKFLQVYGDQLIYRREDSLMSYNLKSLRTNIILLPQPEPIINAVIARHNLYVLYNDRLVLYRMPE</sequence>
<organism evidence="2 3">
    <name type="scientific">Taibaiella soli</name>
    <dbReference type="NCBI Taxonomy" id="1649169"/>
    <lineage>
        <taxon>Bacteria</taxon>
        <taxon>Pseudomonadati</taxon>
        <taxon>Bacteroidota</taxon>
        <taxon>Chitinophagia</taxon>
        <taxon>Chitinophagales</taxon>
        <taxon>Chitinophagaceae</taxon>
        <taxon>Taibaiella</taxon>
    </lineage>
</organism>
<dbReference type="Gene3D" id="2.120.10.30">
    <property type="entry name" value="TolB, C-terminal domain"/>
    <property type="match status" value="1"/>
</dbReference>
<keyword evidence="3" id="KW-1185">Reference proteome</keyword>
<dbReference type="OrthoDB" id="1143207at2"/>
<dbReference type="EMBL" id="QKTW01000010">
    <property type="protein sequence ID" value="PZF73669.1"/>
    <property type="molecule type" value="Genomic_DNA"/>
</dbReference>
<feature type="chain" id="PRO_5016016622" evidence="1">
    <location>
        <begin position="25"/>
        <end position="271"/>
    </location>
</feature>
<gene>
    <name evidence="2" type="ORF">DN068_06635</name>
</gene>
<dbReference type="Proteomes" id="UP000248745">
    <property type="component" value="Unassembled WGS sequence"/>
</dbReference>
<protein>
    <submittedName>
        <fullName evidence="2">Uncharacterized protein</fullName>
    </submittedName>
</protein>
<feature type="signal peptide" evidence="1">
    <location>
        <begin position="1"/>
        <end position="24"/>
    </location>
</feature>
<comment type="caution">
    <text evidence="2">The sequence shown here is derived from an EMBL/GenBank/DDBJ whole genome shotgun (WGS) entry which is preliminary data.</text>
</comment>
<accession>A0A2W2BBS6</accession>
<dbReference type="AlphaFoldDB" id="A0A2W2BBS6"/>
<name>A0A2W2BBS6_9BACT</name>
<evidence type="ECO:0000313" key="3">
    <source>
        <dbReference type="Proteomes" id="UP000248745"/>
    </source>
</evidence>
<reference evidence="2 3" key="1">
    <citation type="submission" date="2018-06" db="EMBL/GenBank/DDBJ databases">
        <title>Mucibacter soli gen. nov., sp. nov., a new member of the family Chitinophagaceae producing mucin.</title>
        <authorList>
            <person name="Kim M.-K."/>
            <person name="Park S."/>
            <person name="Kim T.-S."/>
            <person name="Joung Y."/>
            <person name="Han J.-H."/>
            <person name="Kim S.B."/>
        </authorList>
    </citation>
    <scope>NUCLEOTIDE SEQUENCE [LARGE SCALE GENOMIC DNA]</scope>
    <source>
        <strain evidence="2 3">R1-15</strain>
    </source>
</reference>
<dbReference type="InterPro" id="IPR011042">
    <property type="entry name" value="6-blade_b-propeller_TolB-like"/>
</dbReference>